<accession>A0AAD3T594</accession>
<feature type="region of interest" description="Disordered" evidence="1">
    <location>
        <begin position="42"/>
        <end position="66"/>
    </location>
</feature>
<dbReference type="Proteomes" id="UP001279734">
    <property type="component" value="Unassembled WGS sequence"/>
</dbReference>
<dbReference type="AlphaFoldDB" id="A0AAD3T594"/>
<evidence type="ECO:0000313" key="3">
    <source>
        <dbReference type="Proteomes" id="UP001279734"/>
    </source>
</evidence>
<proteinExistence type="predicted"/>
<name>A0AAD3T594_NEPGR</name>
<evidence type="ECO:0000256" key="1">
    <source>
        <dbReference type="SAM" id="MobiDB-lite"/>
    </source>
</evidence>
<comment type="caution">
    <text evidence="2">The sequence shown here is derived from an EMBL/GenBank/DDBJ whole genome shotgun (WGS) entry which is preliminary data.</text>
</comment>
<protein>
    <submittedName>
        <fullName evidence="2">Uncharacterized protein</fullName>
    </submittedName>
</protein>
<organism evidence="2 3">
    <name type="scientific">Nepenthes gracilis</name>
    <name type="common">Slender pitcher plant</name>
    <dbReference type="NCBI Taxonomy" id="150966"/>
    <lineage>
        <taxon>Eukaryota</taxon>
        <taxon>Viridiplantae</taxon>
        <taxon>Streptophyta</taxon>
        <taxon>Embryophyta</taxon>
        <taxon>Tracheophyta</taxon>
        <taxon>Spermatophyta</taxon>
        <taxon>Magnoliopsida</taxon>
        <taxon>eudicotyledons</taxon>
        <taxon>Gunneridae</taxon>
        <taxon>Pentapetalae</taxon>
        <taxon>Caryophyllales</taxon>
        <taxon>Nepenthaceae</taxon>
        <taxon>Nepenthes</taxon>
    </lineage>
</organism>
<dbReference type="EMBL" id="BSYO01000025">
    <property type="protein sequence ID" value="GMH22871.1"/>
    <property type="molecule type" value="Genomic_DNA"/>
</dbReference>
<keyword evidence="3" id="KW-1185">Reference proteome</keyword>
<evidence type="ECO:0000313" key="2">
    <source>
        <dbReference type="EMBL" id="GMH22871.1"/>
    </source>
</evidence>
<gene>
    <name evidence="2" type="ORF">Nepgr_024714</name>
</gene>
<reference evidence="2" key="1">
    <citation type="submission" date="2023-05" db="EMBL/GenBank/DDBJ databases">
        <title>Nepenthes gracilis genome sequencing.</title>
        <authorList>
            <person name="Fukushima K."/>
        </authorList>
    </citation>
    <scope>NUCLEOTIDE SEQUENCE</scope>
    <source>
        <strain evidence="2">SING2019-196</strain>
    </source>
</reference>
<sequence>MWKSSVVEYDVRLGSKLSICIWGIECVLLVGYPLDQDDGTVTEHREKTLKSGPDSGSKEKSNSLSTKNVHVVELGESTHSLADIFYFNWKFQIKCMVLNPIDHLIMDRRKGYLEELLQVVFEFFILSSDE</sequence>